<dbReference type="EMBL" id="UINC01227432">
    <property type="protein sequence ID" value="SVE58314.1"/>
    <property type="molecule type" value="Genomic_DNA"/>
</dbReference>
<evidence type="ECO:0000313" key="1">
    <source>
        <dbReference type="EMBL" id="SVE58314.1"/>
    </source>
</evidence>
<reference evidence="1" key="1">
    <citation type="submission" date="2018-05" db="EMBL/GenBank/DDBJ databases">
        <authorList>
            <person name="Lanie J.A."/>
            <person name="Ng W.-L."/>
            <person name="Kazmierczak K.M."/>
            <person name="Andrzejewski T.M."/>
            <person name="Davidsen T.M."/>
            <person name="Wayne K.J."/>
            <person name="Tettelin H."/>
            <person name="Glass J.I."/>
            <person name="Rusch D."/>
            <person name="Podicherti R."/>
            <person name="Tsui H.-C.T."/>
            <person name="Winkler M.E."/>
        </authorList>
    </citation>
    <scope>NUCLEOTIDE SEQUENCE</scope>
</reference>
<sequence>MRKIDKSKLAKTWGQWIREHPQTPALLQKLMDTAMTDGDDNQWTAIKMLVDRIAPHLKAVEMDVKGEITQGVIVLPEKKVREVQQGRGEANSIMVKEVGAEA</sequence>
<name>A0A383EP03_9ZZZZ</name>
<gene>
    <name evidence="1" type="ORF">METZ01_LOCUS511168</name>
</gene>
<accession>A0A383EP03</accession>
<protein>
    <submittedName>
        <fullName evidence="1">Uncharacterized protein</fullName>
    </submittedName>
</protein>
<dbReference type="AlphaFoldDB" id="A0A383EP03"/>
<proteinExistence type="predicted"/>
<organism evidence="1">
    <name type="scientific">marine metagenome</name>
    <dbReference type="NCBI Taxonomy" id="408172"/>
    <lineage>
        <taxon>unclassified sequences</taxon>
        <taxon>metagenomes</taxon>
        <taxon>ecological metagenomes</taxon>
    </lineage>
</organism>